<dbReference type="Gene3D" id="2.30.30.240">
    <property type="entry name" value="PRC-barrel domain"/>
    <property type="match status" value="2"/>
</dbReference>
<dbReference type="PANTHER" id="PTHR36740:SF1">
    <property type="entry name" value="PRC-BARREL DOMAIN-CONTAINING PROTEIN"/>
    <property type="match status" value="1"/>
</dbReference>
<feature type="compositionally biased region" description="Low complexity" evidence="1">
    <location>
        <begin position="540"/>
        <end position="563"/>
    </location>
</feature>
<proteinExistence type="predicted"/>
<dbReference type="InParanoid" id="E1Z317"/>
<dbReference type="EMBL" id="GL433835">
    <property type="protein sequence ID" value="EFN60094.1"/>
    <property type="molecule type" value="Genomic_DNA"/>
</dbReference>
<feature type="region of interest" description="Disordered" evidence="1">
    <location>
        <begin position="412"/>
        <end position="563"/>
    </location>
</feature>
<dbReference type="OrthoDB" id="539916at2759"/>
<dbReference type="Pfam" id="PF05239">
    <property type="entry name" value="PRC"/>
    <property type="match status" value="1"/>
</dbReference>
<feature type="compositionally biased region" description="Low complexity" evidence="1">
    <location>
        <begin position="493"/>
        <end position="533"/>
    </location>
</feature>
<feature type="compositionally biased region" description="Low complexity" evidence="1">
    <location>
        <begin position="445"/>
        <end position="474"/>
    </location>
</feature>
<sequence>MPAMLAPGGSARHSLLPGGSLRQPAAVLRTGHGKRSLVVRVVGRYAPGNTGAPPPQQQQAAPPPRPQQQPGYQQQFQQPAQQQQPPARQAAGQPRAAVAPRRRIGGAARAGQPQQAATPAGGRMRQLAAAVVAPRAQQQQVEEEAVRTSVQRSAEEAPGETVLPRSLLMDKEIITRTSGNRLGYVNDMYVDPVSLAVASLYLRQSATSLAAANTCHVMLASLRQISDVILVHDDNVLMDPPADDTVGYCRMVGAAVVTQAGRELGRVRDFLFDPDNGAISTIKYDRLGMPVLPQALFSCYSISWEEVVALGPTKLIVRTGVETRAIKENDGIADEGIALLLDVILGPAAGKQEAAGGGDGSGGAAAPAGGAGVSGMSAEEELRWRSSPEYRAWYEEFAGSWEASYGKRMPPPVDANARAPVAQQQAPPPPLAPRALPPPQSTPYAQAVQQQQPAGQQQQQSYQQQLFQQQRQAVPGGGGGGGGGGGVARRRAAAQQQQYAPPPQQTQQPQGPPQGMQYGQQYQQQPGAARAQQSPPPPQQQQQQQPRGPPRQAQQPQAPARYC</sequence>
<feature type="domain" description="PRC-barrel" evidence="2">
    <location>
        <begin position="244"/>
        <end position="287"/>
    </location>
</feature>
<name>E1Z317_CHLVA</name>
<dbReference type="SUPFAM" id="SSF50346">
    <property type="entry name" value="PRC-barrel domain"/>
    <property type="match status" value="2"/>
</dbReference>
<keyword evidence="4" id="KW-1185">Reference proteome</keyword>
<accession>E1Z317</accession>
<evidence type="ECO:0000313" key="4">
    <source>
        <dbReference type="Proteomes" id="UP000008141"/>
    </source>
</evidence>
<organism evidence="4">
    <name type="scientific">Chlorella variabilis</name>
    <name type="common">Green alga</name>
    <dbReference type="NCBI Taxonomy" id="554065"/>
    <lineage>
        <taxon>Eukaryota</taxon>
        <taxon>Viridiplantae</taxon>
        <taxon>Chlorophyta</taxon>
        <taxon>core chlorophytes</taxon>
        <taxon>Trebouxiophyceae</taxon>
        <taxon>Chlorellales</taxon>
        <taxon>Chlorellaceae</taxon>
        <taxon>Chlorella clade</taxon>
        <taxon>Chlorella</taxon>
    </lineage>
</organism>
<dbReference type="Proteomes" id="UP000008141">
    <property type="component" value="Unassembled WGS sequence"/>
</dbReference>
<dbReference type="PANTHER" id="PTHR36740">
    <property type="entry name" value="PRC DOMAIN-CONTAINING PROTEIN"/>
    <property type="match status" value="1"/>
</dbReference>
<gene>
    <name evidence="3" type="ORF">CHLNCDRAFT_133410</name>
</gene>
<dbReference type="AlphaFoldDB" id="E1Z317"/>
<feature type="region of interest" description="Disordered" evidence="1">
    <location>
        <begin position="45"/>
        <end position="123"/>
    </location>
</feature>
<reference evidence="3 4" key="1">
    <citation type="journal article" date="2010" name="Plant Cell">
        <title>The Chlorella variabilis NC64A genome reveals adaptation to photosymbiosis, coevolution with viruses, and cryptic sex.</title>
        <authorList>
            <person name="Blanc G."/>
            <person name="Duncan G."/>
            <person name="Agarkova I."/>
            <person name="Borodovsky M."/>
            <person name="Gurnon J."/>
            <person name="Kuo A."/>
            <person name="Lindquist E."/>
            <person name="Lucas S."/>
            <person name="Pangilinan J."/>
            <person name="Polle J."/>
            <person name="Salamov A."/>
            <person name="Terry A."/>
            <person name="Yamada T."/>
            <person name="Dunigan D.D."/>
            <person name="Grigoriev I.V."/>
            <person name="Claverie J.M."/>
            <person name="Van Etten J.L."/>
        </authorList>
    </citation>
    <scope>NUCLEOTIDE SEQUENCE [LARGE SCALE GENOMIC DNA]</scope>
    <source>
        <strain evidence="3 4">NC64A</strain>
    </source>
</reference>
<evidence type="ECO:0000259" key="2">
    <source>
        <dbReference type="Pfam" id="PF05239"/>
    </source>
</evidence>
<dbReference type="RefSeq" id="XP_005852196.1">
    <property type="nucleotide sequence ID" value="XM_005852134.1"/>
</dbReference>
<feature type="compositionally biased region" description="Pro residues" evidence="1">
    <location>
        <begin position="426"/>
        <end position="441"/>
    </location>
</feature>
<dbReference type="STRING" id="554065.E1Z317"/>
<dbReference type="GeneID" id="17359281"/>
<dbReference type="KEGG" id="cvr:CHLNCDRAFT_133410"/>
<feature type="region of interest" description="Disordered" evidence="1">
    <location>
        <begin position="351"/>
        <end position="373"/>
    </location>
</feature>
<protein>
    <recommendedName>
        <fullName evidence="2">PRC-barrel domain-containing protein</fullName>
    </recommendedName>
</protein>
<feature type="compositionally biased region" description="Low complexity" evidence="1">
    <location>
        <begin position="68"/>
        <end position="123"/>
    </location>
</feature>
<dbReference type="InterPro" id="IPR027275">
    <property type="entry name" value="PRC-brl_dom"/>
</dbReference>
<evidence type="ECO:0000256" key="1">
    <source>
        <dbReference type="SAM" id="MobiDB-lite"/>
    </source>
</evidence>
<dbReference type="InterPro" id="IPR011033">
    <property type="entry name" value="PRC_barrel-like_sf"/>
</dbReference>
<dbReference type="eggNOG" id="ENOG502QTM7">
    <property type="taxonomic scope" value="Eukaryota"/>
</dbReference>
<evidence type="ECO:0000313" key="3">
    <source>
        <dbReference type="EMBL" id="EFN60094.1"/>
    </source>
</evidence>
<feature type="compositionally biased region" description="Gly residues" evidence="1">
    <location>
        <begin position="475"/>
        <end position="487"/>
    </location>
</feature>
<feature type="compositionally biased region" description="Gly residues" evidence="1">
    <location>
        <begin position="355"/>
        <end position="373"/>
    </location>
</feature>
<feature type="compositionally biased region" description="Pro residues" evidence="1">
    <location>
        <begin position="52"/>
        <end position="67"/>
    </location>
</feature>